<dbReference type="Proteomes" id="UP001596189">
    <property type="component" value="Unassembled WGS sequence"/>
</dbReference>
<dbReference type="CDD" id="cd07064">
    <property type="entry name" value="AlkD_like_1"/>
    <property type="match status" value="1"/>
</dbReference>
<dbReference type="EMBL" id="JBHSRD010000002">
    <property type="protein sequence ID" value="MFC6005944.1"/>
    <property type="molecule type" value="Genomic_DNA"/>
</dbReference>
<proteinExistence type="predicted"/>
<organism evidence="1 2">
    <name type="scientific">Angustibacter luteus</name>
    <dbReference type="NCBI Taxonomy" id="658456"/>
    <lineage>
        <taxon>Bacteria</taxon>
        <taxon>Bacillati</taxon>
        <taxon>Actinomycetota</taxon>
        <taxon>Actinomycetes</taxon>
        <taxon>Kineosporiales</taxon>
        <taxon>Kineosporiaceae</taxon>
    </lineage>
</organism>
<dbReference type="Gene3D" id="1.25.10.90">
    <property type="match status" value="1"/>
</dbReference>
<sequence length="224" mass="25508">MGSKQLVDQIRRRLRAVAEPERAAGMQRYMKSEMPYLGVRMPVLRGVVRETTRAAPPVLQEIQAAASTLWREADYREERYAATALTGLGPAVGQLELLPLHTEMITTGAWWDHVDEVSQRVGATLAAHPDVVRPLVVSWTTDDDRWLRRASIICQLGRKGSTDLALLTVAIDANLDDREFFIRKAIGWALRQYARTDPDWVRRFVVERDEQLSPLSRREALKHL</sequence>
<dbReference type="PANTHER" id="PTHR34070:SF1">
    <property type="entry name" value="DNA ALKYLATION REPAIR PROTEIN"/>
    <property type="match status" value="1"/>
</dbReference>
<reference evidence="2" key="1">
    <citation type="journal article" date="2019" name="Int. J. Syst. Evol. Microbiol.">
        <title>The Global Catalogue of Microorganisms (GCM) 10K type strain sequencing project: providing services to taxonomists for standard genome sequencing and annotation.</title>
        <authorList>
            <consortium name="The Broad Institute Genomics Platform"/>
            <consortium name="The Broad Institute Genome Sequencing Center for Infectious Disease"/>
            <person name="Wu L."/>
            <person name="Ma J."/>
        </authorList>
    </citation>
    <scope>NUCLEOTIDE SEQUENCE [LARGE SCALE GENOMIC DNA]</scope>
    <source>
        <strain evidence="2">KACC 14249</strain>
    </source>
</reference>
<evidence type="ECO:0000313" key="1">
    <source>
        <dbReference type="EMBL" id="MFC6005944.1"/>
    </source>
</evidence>
<protein>
    <submittedName>
        <fullName evidence="1">DNA alkylation repair protein</fullName>
    </submittedName>
</protein>
<dbReference type="InterPro" id="IPR016024">
    <property type="entry name" value="ARM-type_fold"/>
</dbReference>
<dbReference type="PANTHER" id="PTHR34070">
    <property type="entry name" value="ARMADILLO-TYPE FOLD"/>
    <property type="match status" value="1"/>
</dbReference>
<gene>
    <name evidence="1" type="ORF">ACFQDO_02275</name>
</gene>
<dbReference type="InterPro" id="IPR014825">
    <property type="entry name" value="DNA_alkylation"/>
</dbReference>
<keyword evidence="2" id="KW-1185">Reference proteome</keyword>
<evidence type="ECO:0000313" key="2">
    <source>
        <dbReference type="Proteomes" id="UP001596189"/>
    </source>
</evidence>
<dbReference type="Pfam" id="PF08713">
    <property type="entry name" value="DNA_alkylation"/>
    <property type="match status" value="1"/>
</dbReference>
<accession>A0ABW1J9Y3</accession>
<name>A0ABW1J9Y3_9ACTN</name>
<comment type="caution">
    <text evidence="1">The sequence shown here is derived from an EMBL/GenBank/DDBJ whole genome shotgun (WGS) entry which is preliminary data.</text>
</comment>
<dbReference type="RefSeq" id="WP_345716813.1">
    <property type="nucleotide sequence ID" value="NZ_BAABFP010000005.1"/>
</dbReference>
<dbReference type="SUPFAM" id="SSF48371">
    <property type="entry name" value="ARM repeat"/>
    <property type="match status" value="1"/>
</dbReference>